<dbReference type="InterPro" id="IPR036388">
    <property type="entry name" value="WH-like_DNA-bd_sf"/>
</dbReference>
<dbReference type="PANTHER" id="PTHR18964:SF110">
    <property type="entry name" value="TRANSCRIPTIONAL REGULATOR, XYLR-RELATED"/>
    <property type="match status" value="1"/>
</dbReference>
<dbReference type="InterPro" id="IPR036390">
    <property type="entry name" value="WH_DNA-bd_sf"/>
</dbReference>
<evidence type="ECO:0000256" key="1">
    <source>
        <dbReference type="ARBA" id="ARBA00006479"/>
    </source>
</evidence>
<dbReference type="SUPFAM" id="SSF53067">
    <property type="entry name" value="Actin-like ATPase domain"/>
    <property type="match status" value="1"/>
</dbReference>
<dbReference type="PROSITE" id="PS01125">
    <property type="entry name" value="ROK"/>
    <property type="match status" value="1"/>
</dbReference>
<proteinExistence type="inferred from homology"/>
<dbReference type="InterPro" id="IPR049874">
    <property type="entry name" value="ROK_cs"/>
</dbReference>
<dbReference type="PANTHER" id="PTHR18964">
    <property type="entry name" value="ROK (REPRESSOR, ORF, KINASE) FAMILY"/>
    <property type="match status" value="1"/>
</dbReference>
<accession>A0A7V3RE88</accession>
<reference evidence="2" key="1">
    <citation type="journal article" date="2020" name="mSystems">
        <title>Genome- and Community-Level Interaction Insights into Carbon Utilization and Element Cycling Functions of Hydrothermarchaeota in Hydrothermal Sediment.</title>
        <authorList>
            <person name="Zhou Z."/>
            <person name="Liu Y."/>
            <person name="Xu W."/>
            <person name="Pan J."/>
            <person name="Luo Z.H."/>
            <person name="Li M."/>
        </authorList>
    </citation>
    <scope>NUCLEOTIDE SEQUENCE [LARGE SCALE GENOMIC DNA]</scope>
    <source>
        <strain evidence="2">SpSt-966</strain>
    </source>
</reference>
<dbReference type="SUPFAM" id="SSF46785">
    <property type="entry name" value="Winged helix' DNA-binding domain"/>
    <property type="match status" value="1"/>
</dbReference>
<dbReference type="AlphaFoldDB" id="A0A7V3RE88"/>
<dbReference type="EMBL" id="DTPE01000109">
    <property type="protein sequence ID" value="HGE75005.1"/>
    <property type="molecule type" value="Genomic_DNA"/>
</dbReference>
<evidence type="ECO:0000313" key="2">
    <source>
        <dbReference type="EMBL" id="HGE75005.1"/>
    </source>
</evidence>
<organism evidence="2">
    <name type="scientific">Mesoaciditoga lauensis</name>
    <dbReference type="NCBI Taxonomy" id="1495039"/>
    <lineage>
        <taxon>Bacteria</taxon>
        <taxon>Thermotogati</taxon>
        <taxon>Thermotogota</taxon>
        <taxon>Thermotogae</taxon>
        <taxon>Mesoaciditogales</taxon>
        <taxon>Mesoaciditogaceae</taxon>
        <taxon>Mesoaciditoga</taxon>
    </lineage>
</organism>
<protein>
    <submittedName>
        <fullName evidence="2">ROK family transcriptional regulator</fullName>
    </submittedName>
</protein>
<dbReference type="Pfam" id="PF13412">
    <property type="entry name" value="HTH_24"/>
    <property type="match status" value="1"/>
</dbReference>
<dbReference type="Gene3D" id="1.10.10.10">
    <property type="entry name" value="Winged helix-like DNA-binding domain superfamily/Winged helix DNA-binding domain"/>
    <property type="match status" value="1"/>
</dbReference>
<dbReference type="InterPro" id="IPR043129">
    <property type="entry name" value="ATPase_NBD"/>
</dbReference>
<gene>
    <name evidence="2" type="ORF">ENX73_02640</name>
</gene>
<sequence>MIYSFYERIKGINLMKINLKSMKMMNKQMILRYLIENGPTSRMELSRFTKLTPSTISRIVSDFSSEKLVEEVGYSEKSQIGRKPINVSVTKRFASSVVINVGVEQTTVAIGFLDKSIIEVKRFSTGTLKSFISTVNASLGEIEKKYPLNSEITSIVFAFPGIVNTQKSIVIYVPNLNWRNLNLKDAINYPYRIIADNEANLSVLAESVSSEDAKKSENIFFLYVSQGIGGGAMINHQILRGSGFAGAEIGHTVVEARSDVKCHCGNYGCLERYASLVLPVMEYEKNGRKLDGKTYTEKFQILVDLYAKHDKMAIAALEEFIHYLSIGLINIVNTFNPEKIIIGGGFNKIWKYFGEELHQRVSERAMPGVLDNVTFRDTYFDEIEAPVAGANALAIEMMVNNLN</sequence>
<name>A0A7V3RE88_9BACT</name>
<comment type="caution">
    <text evidence="2">The sequence shown here is derived from an EMBL/GenBank/DDBJ whole genome shotgun (WGS) entry which is preliminary data.</text>
</comment>
<dbReference type="Pfam" id="PF00480">
    <property type="entry name" value="ROK"/>
    <property type="match status" value="1"/>
</dbReference>
<comment type="similarity">
    <text evidence="1">Belongs to the ROK (NagC/XylR) family.</text>
</comment>
<dbReference type="Gene3D" id="3.30.420.40">
    <property type="match status" value="2"/>
</dbReference>
<dbReference type="InterPro" id="IPR000600">
    <property type="entry name" value="ROK"/>
</dbReference>